<sequence length="206" mass="22599">MRRSPSEQNEVLLSLKSSGKLDVLLSQLGLGDIVSAHGKLLKYFRLTPASLAKVEEKSSHSHEGKFKLGEIGQMSIKHFFDSAIGINVPHSRYLPVESTSDLLILQSDLYNCIDGVLTRNRARVNPANPCIELGPEFEEVSDFHSRFKSIPSMIELDSLKVNGDVWFGTGITLKGKVSISVQPGMKIVIPDDAVLEDKDINGPGEI</sequence>
<dbReference type="AlphaFoldDB" id="A0AA88TYR0"/>
<gene>
    <name evidence="6" type="ORF">RJ640_026699</name>
</gene>
<name>A0AA88TYR0_9ASTE</name>
<dbReference type="GO" id="GO:0003983">
    <property type="term" value="F:UTP:glucose-1-phosphate uridylyltransferase activity"/>
    <property type="evidence" value="ECO:0007669"/>
    <property type="project" value="UniProtKB-EC"/>
</dbReference>
<dbReference type="InterPro" id="IPR011004">
    <property type="entry name" value="Trimer_LpxA-like_sf"/>
</dbReference>
<dbReference type="FunFam" id="2.160.10.10:FF:000001">
    <property type="entry name" value="UTP--glucose-1-phosphate uridylyltransferase"/>
    <property type="match status" value="1"/>
</dbReference>
<proteinExistence type="inferred from homology"/>
<dbReference type="InterPro" id="IPR016267">
    <property type="entry name" value="UDPGP_trans"/>
</dbReference>
<evidence type="ECO:0000256" key="1">
    <source>
        <dbReference type="ARBA" id="ARBA00010401"/>
    </source>
</evidence>
<comment type="caution">
    <text evidence="6">The sequence shown here is derived from an EMBL/GenBank/DDBJ whole genome shotgun (WGS) entry which is preliminary data.</text>
</comment>
<comment type="catalytic activity">
    <reaction evidence="5">
        <text>alpha-D-glucose 1-phosphate + UTP + H(+) = UDP-alpha-D-glucose + diphosphate</text>
        <dbReference type="Rhea" id="RHEA:19889"/>
        <dbReference type="ChEBI" id="CHEBI:15378"/>
        <dbReference type="ChEBI" id="CHEBI:33019"/>
        <dbReference type="ChEBI" id="CHEBI:46398"/>
        <dbReference type="ChEBI" id="CHEBI:58601"/>
        <dbReference type="ChEBI" id="CHEBI:58885"/>
        <dbReference type="EC" id="2.7.7.9"/>
    </reaction>
</comment>
<dbReference type="InterPro" id="IPR002618">
    <property type="entry name" value="UDPGP_fam"/>
</dbReference>
<evidence type="ECO:0000313" key="7">
    <source>
        <dbReference type="Proteomes" id="UP001187471"/>
    </source>
</evidence>
<dbReference type="GO" id="GO:0006011">
    <property type="term" value="P:UDP-alpha-D-glucose metabolic process"/>
    <property type="evidence" value="ECO:0007669"/>
    <property type="project" value="InterPro"/>
</dbReference>
<dbReference type="Gene3D" id="2.160.10.10">
    <property type="entry name" value="Hexapeptide repeat proteins"/>
    <property type="match status" value="1"/>
</dbReference>
<keyword evidence="7" id="KW-1185">Reference proteome</keyword>
<dbReference type="PANTHER" id="PTHR43511">
    <property type="match status" value="1"/>
</dbReference>
<comment type="similarity">
    <text evidence="1">Belongs to the UDPGP type 1 family.</text>
</comment>
<keyword evidence="4" id="KW-0548">Nucleotidyltransferase</keyword>
<evidence type="ECO:0000313" key="6">
    <source>
        <dbReference type="EMBL" id="KAK2965848.1"/>
    </source>
</evidence>
<evidence type="ECO:0000256" key="5">
    <source>
        <dbReference type="ARBA" id="ARBA00048128"/>
    </source>
</evidence>
<keyword evidence="3" id="KW-0808">Transferase</keyword>
<evidence type="ECO:0000256" key="4">
    <source>
        <dbReference type="ARBA" id="ARBA00022695"/>
    </source>
</evidence>
<dbReference type="EMBL" id="JAVXUO010003176">
    <property type="protein sequence ID" value="KAK2965848.1"/>
    <property type="molecule type" value="Genomic_DNA"/>
</dbReference>
<dbReference type="Proteomes" id="UP001187471">
    <property type="component" value="Unassembled WGS sequence"/>
</dbReference>
<accession>A0AA88TYR0</accession>
<organism evidence="6 7">
    <name type="scientific">Escallonia rubra</name>
    <dbReference type="NCBI Taxonomy" id="112253"/>
    <lineage>
        <taxon>Eukaryota</taxon>
        <taxon>Viridiplantae</taxon>
        <taxon>Streptophyta</taxon>
        <taxon>Embryophyta</taxon>
        <taxon>Tracheophyta</taxon>
        <taxon>Spermatophyta</taxon>
        <taxon>Magnoliopsida</taxon>
        <taxon>eudicotyledons</taxon>
        <taxon>Gunneridae</taxon>
        <taxon>Pentapetalae</taxon>
        <taxon>asterids</taxon>
        <taxon>campanulids</taxon>
        <taxon>Escalloniales</taxon>
        <taxon>Escalloniaceae</taxon>
        <taxon>Escallonia</taxon>
    </lineage>
</organism>
<evidence type="ECO:0000256" key="2">
    <source>
        <dbReference type="ARBA" id="ARBA00012415"/>
    </source>
</evidence>
<dbReference type="Pfam" id="PF01704">
    <property type="entry name" value="UDPGP"/>
    <property type="match status" value="1"/>
</dbReference>
<evidence type="ECO:0000256" key="3">
    <source>
        <dbReference type="ARBA" id="ARBA00022679"/>
    </source>
</evidence>
<protein>
    <recommendedName>
        <fullName evidence="2">UTP--glucose-1-phosphate uridylyltransferase</fullName>
        <ecNumber evidence="2">2.7.7.9</ecNumber>
    </recommendedName>
</protein>
<reference evidence="6" key="1">
    <citation type="submission" date="2022-12" db="EMBL/GenBank/DDBJ databases">
        <title>Draft genome assemblies for two species of Escallonia (Escalloniales).</title>
        <authorList>
            <person name="Chanderbali A."/>
            <person name="Dervinis C."/>
            <person name="Anghel I."/>
            <person name="Soltis D."/>
            <person name="Soltis P."/>
            <person name="Zapata F."/>
        </authorList>
    </citation>
    <scope>NUCLEOTIDE SEQUENCE</scope>
    <source>
        <strain evidence="6">UCBG92.1500</strain>
        <tissue evidence="6">Leaf</tissue>
    </source>
</reference>
<dbReference type="EC" id="2.7.7.9" evidence="2"/>
<dbReference type="SUPFAM" id="SSF51161">
    <property type="entry name" value="Trimeric LpxA-like enzymes"/>
    <property type="match status" value="1"/>
</dbReference>